<feature type="signal peptide" evidence="1">
    <location>
        <begin position="1"/>
        <end position="17"/>
    </location>
</feature>
<dbReference type="AlphaFoldDB" id="A0A4R8TID0"/>
<name>A0A4R8TID0_9PEZI</name>
<protein>
    <submittedName>
        <fullName evidence="2">Uncharacterized protein</fullName>
    </submittedName>
</protein>
<sequence length="271" mass="30176">MLLKFCLTTVFALRALAAPVEPLRDYDTEDWRLLNFTRVCAEDSSRCDYKFNIAEYANIPEKPAKACKFVINAADGRPAHEVGFSLATCPAASEYNVNGGWDPAGFVTLTVINNERSRISFFSYGDQELANGAEVALKQSHVYLHAVNPAKRAADGSEQDPKEGEWVIDNIMRYMVDEKTADEAWRVYGEGGSSSKSFFNQQCGENARDFSVSFGHNETTDEAVMTLVDTVQRKLAYFGFNDVSKTSLWNWRGPSPVSDLPLQLGPVVKTR</sequence>
<evidence type="ECO:0000256" key="1">
    <source>
        <dbReference type="SAM" id="SignalP"/>
    </source>
</evidence>
<comment type="caution">
    <text evidence="2">The sequence shown here is derived from an EMBL/GenBank/DDBJ whole genome shotgun (WGS) entry which is preliminary data.</text>
</comment>
<organism evidence="2 3">
    <name type="scientific">Colletotrichum sidae</name>
    <dbReference type="NCBI Taxonomy" id="1347389"/>
    <lineage>
        <taxon>Eukaryota</taxon>
        <taxon>Fungi</taxon>
        <taxon>Dikarya</taxon>
        <taxon>Ascomycota</taxon>
        <taxon>Pezizomycotina</taxon>
        <taxon>Sordariomycetes</taxon>
        <taxon>Hypocreomycetidae</taxon>
        <taxon>Glomerellales</taxon>
        <taxon>Glomerellaceae</taxon>
        <taxon>Colletotrichum</taxon>
        <taxon>Colletotrichum orbiculare species complex</taxon>
    </lineage>
</organism>
<feature type="chain" id="PRO_5020532087" evidence="1">
    <location>
        <begin position="18"/>
        <end position="271"/>
    </location>
</feature>
<keyword evidence="1" id="KW-0732">Signal</keyword>
<gene>
    <name evidence="2" type="ORF">C8034_v011623</name>
</gene>
<proteinExistence type="predicted"/>
<dbReference type="EMBL" id="QAPF01000075">
    <property type="protein sequence ID" value="TEA17953.1"/>
    <property type="molecule type" value="Genomic_DNA"/>
</dbReference>
<keyword evidence="3" id="KW-1185">Reference proteome</keyword>
<evidence type="ECO:0000313" key="3">
    <source>
        <dbReference type="Proteomes" id="UP000295604"/>
    </source>
</evidence>
<reference evidence="2 3" key="1">
    <citation type="submission" date="2018-11" db="EMBL/GenBank/DDBJ databases">
        <title>Genome sequence and assembly of Colletotrichum sidae.</title>
        <authorList>
            <person name="Gan P."/>
            <person name="Shirasu K."/>
        </authorList>
    </citation>
    <scope>NUCLEOTIDE SEQUENCE [LARGE SCALE GENOMIC DNA]</scope>
    <source>
        <strain evidence="2 3">CBS 518.97</strain>
    </source>
</reference>
<dbReference type="Proteomes" id="UP000295604">
    <property type="component" value="Unassembled WGS sequence"/>
</dbReference>
<accession>A0A4R8TID0</accession>
<evidence type="ECO:0000313" key="2">
    <source>
        <dbReference type="EMBL" id="TEA17953.1"/>
    </source>
</evidence>